<proteinExistence type="predicted"/>
<reference evidence="1 2" key="1">
    <citation type="submission" date="2022-11" db="EMBL/GenBank/DDBJ databases">
        <title>Minimal conservation of predation-associated metabolite biosynthetic gene clusters underscores biosynthetic potential of Myxococcota including descriptions for ten novel species: Archangium lansinium sp. nov., Myxococcus landrumus sp. nov., Nannocystis bai.</title>
        <authorList>
            <person name="Ahearne A."/>
            <person name="Stevens C."/>
            <person name="Dowd S."/>
        </authorList>
    </citation>
    <scope>NUCLEOTIDE SEQUENCE [LARGE SCALE GENOMIC DNA]</scope>
    <source>
        <strain evidence="1 2">NCWAL01</strain>
    </source>
</reference>
<organism evidence="1 2">
    <name type="scientific">Stigmatella ashevillensis</name>
    <dbReference type="NCBI Taxonomy" id="2995309"/>
    <lineage>
        <taxon>Bacteria</taxon>
        <taxon>Pseudomonadati</taxon>
        <taxon>Myxococcota</taxon>
        <taxon>Myxococcia</taxon>
        <taxon>Myxococcales</taxon>
        <taxon>Cystobacterineae</taxon>
        <taxon>Archangiaceae</taxon>
        <taxon>Stigmatella</taxon>
    </lineage>
</organism>
<gene>
    <name evidence="1" type="ORF">POL68_25210</name>
</gene>
<dbReference type="Proteomes" id="UP001221838">
    <property type="component" value="Unassembled WGS sequence"/>
</dbReference>
<accession>A0ABT5DF91</accession>
<comment type="caution">
    <text evidence="1">The sequence shown here is derived from an EMBL/GenBank/DDBJ whole genome shotgun (WGS) entry which is preliminary data.</text>
</comment>
<sequence length="189" mass="20648">MKRASELPEGTPIVAKEFLHLGRRAAVDQALSRLRRSNRLLRVERGVYVQPVETRFGVRPPSVSKVVEALASLKGEQLAPHGAASANALRLTTQVPVRTVYLTSGRSRRLRLGAQEMELRHAPAWQLALPHRPAGQVIRALAWLGPKEGLKSLSFLGRALPPSELEALAATRAQLPAWMAHQIGAFVNG</sequence>
<evidence type="ECO:0000313" key="2">
    <source>
        <dbReference type="Proteomes" id="UP001221838"/>
    </source>
</evidence>
<evidence type="ECO:0000313" key="1">
    <source>
        <dbReference type="EMBL" id="MDC0711793.1"/>
    </source>
</evidence>
<dbReference type="Pfam" id="PF19570">
    <property type="entry name" value="DUF6088"/>
    <property type="match status" value="1"/>
</dbReference>
<protein>
    <submittedName>
        <fullName evidence="1">DUF6088 family protein</fullName>
    </submittedName>
</protein>
<name>A0ABT5DF91_9BACT</name>
<dbReference type="EMBL" id="JAQNDM010000002">
    <property type="protein sequence ID" value="MDC0711793.1"/>
    <property type="molecule type" value="Genomic_DNA"/>
</dbReference>
<dbReference type="InterPro" id="IPR045738">
    <property type="entry name" value="DUF6088"/>
</dbReference>
<keyword evidence="2" id="KW-1185">Reference proteome</keyword>